<evidence type="ECO:0000256" key="3">
    <source>
        <dbReference type="ARBA" id="ARBA00023242"/>
    </source>
</evidence>
<dbReference type="InterPro" id="IPR059141">
    <property type="entry name" value="Beta-prop_Nup120_160"/>
</dbReference>
<dbReference type="EMBL" id="KB822725">
    <property type="protein sequence ID" value="ETN36603.1"/>
    <property type="molecule type" value="Genomic_DNA"/>
</dbReference>
<keyword evidence="9" id="KW-1185">Reference proteome</keyword>
<dbReference type="SUPFAM" id="SSF50998">
    <property type="entry name" value="Quinoprotein alcohol dehydrogenase-like"/>
    <property type="match status" value="1"/>
</dbReference>
<reference evidence="8 9" key="1">
    <citation type="submission" date="2013-03" db="EMBL/GenBank/DDBJ databases">
        <title>The Genome Sequence of Phialophora europaea CBS 101466.</title>
        <authorList>
            <consortium name="The Broad Institute Genomics Platform"/>
            <person name="Cuomo C."/>
            <person name="de Hoog S."/>
            <person name="Gorbushina A."/>
            <person name="Walker B."/>
            <person name="Young S.K."/>
            <person name="Zeng Q."/>
            <person name="Gargeya S."/>
            <person name="Fitzgerald M."/>
            <person name="Haas B."/>
            <person name="Abouelleil A."/>
            <person name="Allen A.W."/>
            <person name="Alvarado L."/>
            <person name="Arachchi H.M."/>
            <person name="Berlin A.M."/>
            <person name="Chapman S.B."/>
            <person name="Gainer-Dewar J."/>
            <person name="Goldberg J."/>
            <person name="Griggs A."/>
            <person name="Gujja S."/>
            <person name="Hansen M."/>
            <person name="Howarth C."/>
            <person name="Imamovic A."/>
            <person name="Ireland A."/>
            <person name="Larimer J."/>
            <person name="McCowan C."/>
            <person name="Murphy C."/>
            <person name="Pearson M."/>
            <person name="Poon T.W."/>
            <person name="Priest M."/>
            <person name="Roberts A."/>
            <person name="Saif S."/>
            <person name="Shea T."/>
            <person name="Sisk P."/>
            <person name="Sykes S."/>
            <person name="Wortman J."/>
            <person name="Nusbaum C."/>
            <person name="Birren B."/>
        </authorList>
    </citation>
    <scope>NUCLEOTIDE SEQUENCE [LARGE SCALE GENOMIC DNA]</scope>
    <source>
        <strain evidence="8 9">CBS 101466</strain>
    </source>
</reference>
<accession>W2RLL4</accession>
<dbReference type="Pfam" id="PF11715">
    <property type="entry name" value="Beta-prop_Nup120_160"/>
    <property type="match status" value="1"/>
</dbReference>
<dbReference type="InterPro" id="IPR011047">
    <property type="entry name" value="Quinoprotein_ADH-like_sf"/>
</dbReference>
<dbReference type="InterPro" id="IPR048884">
    <property type="entry name" value="Nup120_helical"/>
</dbReference>
<evidence type="ECO:0000259" key="5">
    <source>
        <dbReference type="Pfam" id="PF11715"/>
    </source>
</evidence>
<evidence type="ECO:0000259" key="7">
    <source>
        <dbReference type="Pfam" id="PF23300"/>
    </source>
</evidence>
<dbReference type="Proteomes" id="UP000030752">
    <property type="component" value="Unassembled WGS sequence"/>
</dbReference>
<dbReference type="PANTHER" id="PTHR21286:SF0">
    <property type="entry name" value="NUCLEAR PORE COMPLEX PROTEIN NUP160"/>
    <property type="match status" value="1"/>
</dbReference>
<evidence type="ECO:0000313" key="9">
    <source>
        <dbReference type="Proteomes" id="UP000030752"/>
    </source>
</evidence>
<evidence type="ECO:0000259" key="6">
    <source>
        <dbReference type="Pfam" id="PF21486"/>
    </source>
</evidence>
<dbReference type="AlphaFoldDB" id="W2RLL4"/>
<proteinExistence type="predicted"/>
<dbReference type="InterPro" id="IPR021717">
    <property type="entry name" value="Nucleoporin_Nup160"/>
</dbReference>
<sequence>MLNLYTEVAFQAVSPAAPSIHEIPRKNGSFNDKIPNRRENSYTRDENEYSAQHLSSDGSVYFRSNPDVTPRSCLWTVSRNARVLQIRPADLARNERDTKEAYLTLQFAFQDPIREHTVALTDSDHDDDLHAFVCTTKEEIYHLAIPSSAFKTRDMLDADTKQWCYAIENSLLSINHVFRLHAQSPFELFVCFTSGSIQRLHRKADGRRWEAVNYSEKSSFLGLFAGGSSRKIEYGSTVVDSRAAQAMQASPDSNYLYTVCLNHQLRVRHIPTGKLVVAKDLLDRDEDNQDRTLSAFDRGHLQYLHGGPELRNSMLVTFSPREGGQFKFWDVKGGLTGDPSVEDRYPGTKLTPPDPDPTGNTVWSLIGFRLVPLGGLDARGSAQLWVLWRNNNYHKLFSVQFEFDDIERDWAEHNWVASTSYSRAQRVPDVISSGSEDATSVWLEYLLLPGRYPADVLETALSVYTSTTVGPSQKSAPLKVRLCSAIASNAYPKKNDKGAMNFDLFAHDIDQAWRSFHRAVEKINDMRQAPLNLAYDEMSNLPLIAMTDQVAVVRECDRLELVAQNETAELERLESVCSSRWPHRQIVPEERGLPYQDLAQVLHSAQIFVDEFPTELVQDLETVVADLLFVTQEKSLSSRVYDLYDEVNFGQAVSNDTFDRLERNFKDLGGLNTFNNELVLAAVDLLPEPSPRNKDDMLLVSSIFGLDSLSVSIREYLSLTRDMLWNLLVLTIFIEGEFCQDGERIPGFDAAELFSTIGPILKTVDRNIWLADHSRSVPLQVTNTQTSSGASDLQTVSFLQDRFLGAVKPRSDGSKPRSYLLTALLHEAVEFISSDDPGYNNGTVMLQCDMLQRGEVPLATEFSRFTPQTPWAIYIKGRLAIAKQQYDQAEQYFRQAAYGLACGRALGDLHQLSFGYITTLEIDSFNNGLPRYFQHVLNLFDTAKAHAHSVHFARLALKALTPDQKLPLATFRTELLSRLFTAEMKLSRYQAAFSTLAQFSDVALQKASTATLITAILDPEKAMTSVSDSVATLQSMPWSLHPNLAKQLDAQLNTLAKKQKSISAHNKRSDAPDAGVDYLKVVHAMRLTQGDYRGAVAALYDRLRLVQRQGRLRSDPEAIVLRHALLSLINVMTCVPSDEAYILAEADDERNRENGAEVSGPRKKRRIIITLADLRREYQRVLDRCARVERGDFGFSDGEDSDEDMMDGTSRLELTIMKD</sequence>
<name>W2RLL4_CYPE1</name>
<feature type="domain" description="Nucleoporin Nup120/160 beta-propeller" evidence="5">
    <location>
        <begin position="71"/>
        <end position="560"/>
    </location>
</feature>
<feature type="region of interest" description="Disordered" evidence="4">
    <location>
        <begin position="24"/>
        <end position="50"/>
    </location>
</feature>
<comment type="subcellular location">
    <subcellularLocation>
        <location evidence="1">Nucleus</location>
    </subcellularLocation>
</comment>
<keyword evidence="3" id="KW-0539">Nucleus</keyword>
<dbReference type="eggNOG" id="KOG4521">
    <property type="taxonomic scope" value="Eukaryota"/>
</dbReference>
<dbReference type="GO" id="GO:0005643">
    <property type="term" value="C:nuclear pore"/>
    <property type="evidence" value="ECO:0007669"/>
    <property type="project" value="TreeGrafter"/>
</dbReference>
<feature type="domain" description="Nucleoporin Nup120 helical" evidence="6">
    <location>
        <begin position="627"/>
        <end position="756"/>
    </location>
</feature>
<feature type="compositionally biased region" description="Basic and acidic residues" evidence="4">
    <location>
        <begin position="34"/>
        <end position="47"/>
    </location>
</feature>
<evidence type="ECO:0000313" key="8">
    <source>
        <dbReference type="EMBL" id="ETN36603.1"/>
    </source>
</evidence>
<dbReference type="HOGENOM" id="CLU_003258_0_0_1"/>
<dbReference type="RefSeq" id="XP_008721421.1">
    <property type="nucleotide sequence ID" value="XM_008723199.1"/>
</dbReference>
<dbReference type="InterPro" id="IPR056548">
    <property type="entry name" value="HEAT_Nup120"/>
</dbReference>
<evidence type="ECO:0000256" key="1">
    <source>
        <dbReference type="ARBA" id="ARBA00004123"/>
    </source>
</evidence>
<dbReference type="OrthoDB" id="67716at2759"/>
<evidence type="ECO:0000256" key="2">
    <source>
        <dbReference type="ARBA" id="ARBA00022448"/>
    </source>
</evidence>
<organism evidence="8 9">
    <name type="scientific">Cyphellophora europaea (strain CBS 101466)</name>
    <name type="common">Phialophora europaea</name>
    <dbReference type="NCBI Taxonomy" id="1220924"/>
    <lineage>
        <taxon>Eukaryota</taxon>
        <taxon>Fungi</taxon>
        <taxon>Dikarya</taxon>
        <taxon>Ascomycota</taxon>
        <taxon>Pezizomycotina</taxon>
        <taxon>Eurotiomycetes</taxon>
        <taxon>Chaetothyriomycetidae</taxon>
        <taxon>Chaetothyriales</taxon>
        <taxon>Cyphellophoraceae</taxon>
        <taxon>Cyphellophora</taxon>
    </lineage>
</organism>
<dbReference type="InParanoid" id="W2RLL4"/>
<gene>
    <name evidence="8" type="ORF">HMPREF1541_08881</name>
</gene>
<dbReference type="GO" id="GO:0017056">
    <property type="term" value="F:structural constituent of nuclear pore"/>
    <property type="evidence" value="ECO:0007669"/>
    <property type="project" value="TreeGrafter"/>
</dbReference>
<dbReference type="STRING" id="1220924.W2RLL4"/>
<feature type="domain" description="Nucleoporin nup120-like HEAT repeat" evidence="7">
    <location>
        <begin position="846"/>
        <end position="1017"/>
    </location>
</feature>
<dbReference type="PANTHER" id="PTHR21286">
    <property type="entry name" value="NUCLEAR PORE COMPLEX PROTEIN NUP160"/>
    <property type="match status" value="1"/>
</dbReference>
<evidence type="ECO:0000256" key="4">
    <source>
        <dbReference type="SAM" id="MobiDB-lite"/>
    </source>
</evidence>
<dbReference type="Pfam" id="PF21486">
    <property type="entry name" value="NUP120_helical"/>
    <property type="match status" value="1"/>
</dbReference>
<evidence type="ECO:0008006" key="10">
    <source>
        <dbReference type="Google" id="ProtNLM"/>
    </source>
</evidence>
<dbReference type="Pfam" id="PF23300">
    <property type="entry name" value="HEAT_Nup120"/>
    <property type="match status" value="1"/>
</dbReference>
<keyword evidence="2" id="KW-0813">Transport</keyword>
<dbReference type="GeneID" id="19976220"/>
<protein>
    <recommendedName>
        <fullName evidence="10">Nucleoporin Nup120/160-domain-containing protein</fullName>
    </recommendedName>
</protein>
<dbReference type="VEuPathDB" id="FungiDB:HMPREF1541_08881"/>